<name>A0A9P8Y4T4_9PEZI</name>
<dbReference type="EMBL" id="JAGTJQ010000006">
    <property type="protein sequence ID" value="KAH7029582.1"/>
    <property type="molecule type" value="Genomic_DNA"/>
</dbReference>
<sequence length="253" mass="28803">MKLTTRTAILWYTTIATATISALPHHTPRDDFDWAMYHCSPDDPLATLPTPTYGAENRSWMMCAELTIYAPPSFVYYALIDYNSYHLWNTFVTSVFNLPPNVTTTPNDVYVGMPMNFVVAGMNGDDDPTVGESQEIVTVLRAPPSPPTGGDDNDDDDAPHYRYLMNAWRSDSYVEGEFVVAEHPNILTPVEGDEDGEEWTRYVSYETYYEGAISDYIRSYQPRLQVLFDRQGGELKAYVEGLWQARRRGMTEE</sequence>
<dbReference type="AlphaFoldDB" id="A0A9P8Y4T4"/>
<evidence type="ECO:0000256" key="1">
    <source>
        <dbReference type="SAM" id="SignalP"/>
    </source>
</evidence>
<dbReference type="Proteomes" id="UP000756346">
    <property type="component" value="Unassembled WGS sequence"/>
</dbReference>
<dbReference type="GeneID" id="70188446"/>
<comment type="caution">
    <text evidence="2">The sequence shown here is derived from an EMBL/GenBank/DDBJ whole genome shotgun (WGS) entry which is preliminary data.</text>
</comment>
<accession>A0A9P8Y4T4</accession>
<protein>
    <recommendedName>
        <fullName evidence="4">Phosphatidylethanolamine-binding protein</fullName>
    </recommendedName>
</protein>
<reference evidence="2" key="1">
    <citation type="journal article" date="2021" name="Nat. Commun.">
        <title>Genetic determinants of endophytism in the Arabidopsis root mycobiome.</title>
        <authorList>
            <person name="Mesny F."/>
            <person name="Miyauchi S."/>
            <person name="Thiergart T."/>
            <person name="Pickel B."/>
            <person name="Atanasova L."/>
            <person name="Karlsson M."/>
            <person name="Huettel B."/>
            <person name="Barry K.W."/>
            <person name="Haridas S."/>
            <person name="Chen C."/>
            <person name="Bauer D."/>
            <person name="Andreopoulos W."/>
            <person name="Pangilinan J."/>
            <person name="LaButti K."/>
            <person name="Riley R."/>
            <person name="Lipzen A."/>
            <person name="Clum A."/>
            <person name="Drula E."/>
            <person name="Henrissat B."/>
            <person name="Kohler A."/>
            <person name="Grigoriev I.V."/>
            <person name="Martin F.M."/>
            <person name="Hacquard S."/>
        </authorList>
    </citation>
    <scope>NUCLEOTIDE SEQUENCE</scope>
    <source>
        <strain evidence="2">MPI-CAGE-CH-0230</strain>
    </source>
</reference>
<keyword evidence="1" id="KW-0732">Signal</keyword>
<dbReference type="RefSeq" id="XP_046011870.1">
    <property type="nucleotide sequence ID" value="XM_046158900.1"/>
</dbReference>
<feature type="chain" id="PRO_5040314584" description="Phosphatidylethanolamine-binding protein" evidence="1">
    <location>
        <begin position="19"/>
        <end position="253"/>
    </location>
</feature>
<organism evidence="2 3">
    <name type="scientific">Microdochium trichocladiopsis</name>
    <dbReference type="NCBI Taxonomy" id="1682393"/>
    <lineage>
        <taxon>Eukaryota</taxon>
        <taxon>Fungi</taxon>
        <taxon>Dikarya</taxon>
        <taxon>Ascomycota</taxon>
        <taxon>Pezizomycotina</taxon>
        <taxon>Sordariomycetes</taxon>
        <taxon>Xylariomycetidae</taxon>
        <taxon>Xylariales</taxon>
        <taxon>Microdochiaceae</taxon>
        <taxon>Microdochium</taxon>
    </lineage>
</organism>
<keyword evidence="3" id="KW-1185">Reference proteome</keyword>
<feature type="signal peptide" evidence="1">
    <location>
        <begin position="1"/>
        <end position="18"/>
    </location>
</feature>
<gene>
    <name evidence="2" type="ORF">B0I36DRAFT_364102</name>
</gene>
<evidence type="ECO:0000313" key="3">
    <source>
        <dbReference type="Proteomes" id="UP000756346"/>
    </source>
</evidence>
<evidence type="ECO:0008006" key="4">
    <source>
        <dbReference type="Google" id="ProtNLM"/>
    </source>
</evidence>
<evidence type="ECO:0000313" key="2">
    <source>
        <dbReference type="EMBL" id="KAH7029582.1"/>
    </source>
</evidence>
<proteinExistence type="predicted"/>
<dbReference type="OrthoDB" id="509124at2759"/>